<name>A0A918J6Z4_9ACTN</name>
<sequence>MVTSEAFRDPRVESVLERLDRVNVDSFKEAVVSGAWSADPFALARLPLSVSAEIGDLVYLTARAARVTRAVDFATSVGTSLICLAAAVRDNGGGLVIGSELVPEKVDAARRNVAAAGLGEYVEIREGDARETLADVGGPVDFAIVDGFQATDSSWTAEGGTSLALDVLRLLVPQLRSGAVVVNDNGEPDYLAYVRDPVNGFRSSWIPLLPRHAREARGPLADGMGRLPADAGLMALMPEVPGLELSVRC</sequence>
<dbReference type="PANTHER" id="PTHR43167:SF1">
    <property type="entry name" value="PUTATIVE (AFU_ORTHOLOGUE AFUA_6G01830)-RELATED"/>
    <property type="match status" value="1"/>
</dbReference>
<dbReference type="PANTHER" id="PTHR43167">
    <property type="entry name" value="PUTATIVE (AFU_ORTHOLOGUE AFUA_6G01830)-RELATED"/>
    <property type="match status" value="1"/>
</dbReference>
<evidence type="ECO:0000313" key="2">
    <source>
        <dbReference type="Proteomes" id="UP000620224"/>
    </source>
</evidence>
<evidence type="ECO:0008006" key="3">
    <source>
        <dbReference type="Google" id="ProtNLM"/>
    </source>
</evidence>
<reference evidence="1" key="1">
    <citation type="journal article" date="2014" name="Int. J. Syst. Evol. Microbiol.">
        <title>Complete genome sequence of Corynebacterium casei LMG S-19264T (=DSM 44701T), isolated from a smear-ripened cheese.</title>
        <authorList>
            <consortium name="US DOE Joint Genome Institute (JGI-PGF)"/>
            <person name="Walter F."/>
            <person name="Albersmeier A."/>
            <person name="Kalinowski J."/>
            <person name="Ruckert C."/>
        </authorList>
    </citation>
    <scope>NUCLEOTIDE SEQUENCE</scope>
    <source>
        <strain evidence="1">JCM 4490</strain>
    </source>
</reference>
<dbReference type="EMBL" id="BMUE01000007">
    <property type="protein sequence ID" value="GGW54671.1"/>
    <property type="molecule type" value="Genomic_DNA"/>
</dbReference>
<accession>A0A918J6Z4</accession>
<dbReference type="AlphaFoldDB" id="A0A918J6Z4"/>
<dbReference type="Proteomes" id="UP000620224">
    <property type="component" value="Unassembled WGS sequence"/>
</dbReference>
<dbReference type="InterPro" id="IPR029063">
    <property type="entry name" value="SAM-dependent_MTases_sf"/>
</dbReference>
<dbReference type="SUPFAM" id="SSF53335">
    <property type="entry name" value="S-adenosyl-L-methionine-dependent methyltransferases"/>
    <property type="match status" value="1"/>
</dbReference>
<protein>
    <recommendedName>
        <fullName evidence="3">O-methyltransferase</fullName>
    </recommendedName>
</protein>
<reference evidence="1" key="2">
    <citation type="submission" date="2020-09" db="EMBL/GenBank/DDBJ databases">
        <authorList>
            <person name="Sun Q."/>
            <person name="Ohkuma M."/>
        </authorList>
    </citation>
    <scope>NUCLEOTIDE SEQUENCE</scope>
    <source>
        <strain evidence="1">JCM 4490</strain>
    </source>
</reference>
<keyword evidence="2" id="KW-1185">Reference proteome</keyword>
<evidence type="ECO:0000313" key="1">
    <source>
        <dbReference type="EMBL" id="GGW54671.1"/>
    </source>
</evidence>
<dbReference type="Gene3D" id="3.40.50.150">
    <property type="entry name" value="Vaccinia Virus protein VP39"/>
    <property type="match status" value="1"/>
</dbReference>
<dbReference type="Pfam" id="PF13578">
    <property type="entry name" value="Methyltransf_24"/>
    <property type="match status" value="1"/>
</dbReference>
<dbReference type="CDD" id="cd02440">
    <property type="entry name" value="AdoMet_MTases"/>
    <property type="match status" value="1"/>
</dbReference>
<comment type="caution">
    <text evidence="1">The sequence shown here is derived from an EMBL/GenBank/DDBJ whole genome shotgun (WGS) entry which is preliminary data.</text>
</comment>
<gene>
    <name evidence="1" type="ORF">GCM10010503_34510</name>
</gene>
<organism evidence="1 2">
    <name type="scientific">Streptomyces lucensis JCM 4490</name>
    <dbReference type="NCBI Taxonomy" id="1306176"/>
    <lineage>
        <taxon>Bacteria</taxon>
        <taxon>Bacillati</taxon>
        <taxon>Actinomycetota</taxon>
        <taxon>Actinomycetes</taxon>
        <taxon>Kitasatosporales</taxon>
        <taxon>Streptomycetaceae</taxon>
        <taxon>Streptomyces</taxon>
    </lineage>
</organism>
<proteinExistence type="predicted"/>